<dbReference type="Gene3D" id="3.40.50.11980">
    <property type="match status" value="1"/>
</dbReference>
<dbReference type="VEuPathDB" id="FungiDB:SDRG_08883"/>
<organism evidence="17 18">
    <name type="scientific">Saprolegnia diclina (strain VS20)</name>
    <dbReference type="NCBI Taxonomy" id="1156394"/>
    <lineage>
        <taxon>Eukaryota</taxon>
        <taxon>Sar</taxon>
        <taxon>Stramenopiles</taxon>
        <taxon>Oomycota</taxon>
        <taxon>Saprolegniomycetes</taxon>
        <taxon>Saprolegniales</taxon>
        <taxon>Saprolegniaceae</taxon>
        <taxon>Saprolegnia</taxon>
    </lineage>
</organism>
<evidence type="ECO:0000256" key="2">
    <source>
        <dbReference type="ARBA" id="ARBA00001946"/>
    </source>
</evidence>
<dbReference type="EMBL" id="JH767159">
    <property type="protein sequence ID" value="EQC33364.1"/>
    <property type="molecule type" value="Genomic_DNA"/>
</dbReference>
<dbReference type="Proteomes" id="UP000030762">
    <property type="component" value="Unassembled WGS sequence"/>
</dbReference>
<dbReference type="GO" id="GO:0004526">
    <property type="term" value="F:ribonuclease P activity"/>
    <property type="evidence" value="ECO:0007669"/>
    <property type="project" value="UniProtKB-EC"/>
</dbReference>
<keyword evidence="9" id="KW-0677">Repeat</keyword>
<evidence type="ECO:0000256" key="8">
    <source>
        <dbReference type="ARBA" id="ARBA00022723"/>
    </source>
</evidence>
<protein>
    <recommendedName>
        <fullName evidence="5">ribonuclease P</fullName>
        <ecNumber evidence="5">3.1.26.5</ecNumber>
    </recommendedName>
</protein>
<dbReference type="OrthoDB" id="46913at2759"/>
<reference evidence="17 18" key="1">
    <citation type="submission" date="2012-04" db="EMBL/GenBank/DDBJ databases">
        <title>The Genome Sequence of Saprolegnia declina VS20.</title>
        <authorList>
            <consortium name="The Broad Institute Genome Sequencing Platform"/>
            <person name="Russ C."/>
            <person name="Nusbaum C."/>
            <person name="Tyler B."/>
            <person name="van West P."/>
            <person name="Dieguez-Uribeondo J."/>
            <person name="de Bruijn I."/>
            <person name="Tripathy S."/>
            <person name="Jiang R."/>
            <person name="Young S.K."/>
            <person name="Zeng Q."/>
            <person name="Gargeya S."/>
            <person name="Fitzgerald M."/>
            <person name="Haas B."/>
            <person name="Abouelleil A."/>
            <person name="Alvarado L."/>
            <person name="Arachchi H.M."/>
            <person name="Berlin A."/>
            <person name="Chapman S.B."/>
            <person name="Goldberg J."/>
            <person name="Griggs A."/>
            <person name="Gujja S."/>
            <person name="Hansen M."/>
            <person name="Howarth C."/>
            <person name="Imamovic A."/>
            <person name="Larimer J."/>
            <person name="McCowen C."/>
            <person name="Montmayeur A."/>
            <person name="Murphy C."/>
            <person name="Neiman D."/>
            <person name="Pearson M."/>
            <person name="Priest M."/>
            <person name="Roberts A."/>
            <person name="Saif S."/>
            <person name="Shea T."/>
            <person name="Sisk P."/>
            <person name="Sykes S."/>
            <person name="Wortman J."/>
            <person name="Nusbaum C."/>
            <person name="Birren B."/>
        </authorList>
    </citation>
    <scope>NUCLEOTIDE SEQUENCE [LARGE SCALE GENOMIC DNA]</scope>
    <source>
        <strain evidence="17 18">VS20</strain>
    </source>
</reference>
<keyword evidence="6" id="KW-0819">tRNA processing</keyword>
<evidence type="ECO:0000256" key="9">
    <source>
        <dbReference type="ARBA" id="ARBA00022737"/>
    </source>
</evidence>
<dbReference type="EC" id="3.1.26.5" evidence="5"/>
<dbReference type="GO" id="GO:0001682">
    <property type="term" value="P:tRNA 5'-leader removal"/>
    <property type="evidence" value="ECO:0007669"/>
    <property type="project" value="TreeGrafter"/>
</dbReference>
<comment type="catalytic activity">
    <reaction evidence="1">
        <text>Endonucleolytic cleavage of RNA, removing 5'-extranucleotides from tRNA precursor.</text>
        <dbReference type="EC" id="3.1.26.5"/>
    </reaction>
</comment>
<dbReference type="InterPro" id="IPR011990">
    <property type="entry name" value="TPR-like_helical_dom_sf"/>
</dbReference>
<comment type="subcellular location">
    <subcellularLocation>
        <location evidence="3">Mitochondrion</location>
    </subcellularLocation>
</comment>
<keyword evidence="12" id="KW-0460">Magnesium</keyword>
<evidence type="ECO:0000256" key="4">
    <source>
        <dbReference type="ARBA" id="ARBA00007626"/>
    </source>
</evidence>
<dbReference type="RefSeq" id="XP_008613004.1">
    <property type="nucleotide sequence ID" value="XM_008614782.1"/>
</dbReference>
<keyword evidence="11" id="KW-0862">Zinc</keyword>
<dbReference type="Gene3D" id="1.25.40.10">
    <property type="entry name" value="Tetratricopeptide repeat domain"/>
    <property type="match status" value="1"/>
</dbReference>
<dbReference type="GO" id="GO:0005739">
    <property type="term" value="C:mitochondrion"/>
    <property type="evidence" value="ECO:0007669"/>
    <property type="project" value="UniProtKB-SubCell"/>
</dbReference>
<dbReference type="InterPro" id="IPR033443">
    <property type="entry name" value="PROP1-like_PPR_dom"/>
</dbReference>
<dbReference type="OMA" id="HVASATM"/>
<dbReference type="Pfam" id="PF16953">
    <property type="entry name" value="PRORP"/>
    <property type="match status" value="1"/>
</dbReference>
<dbReference type="eggNOG" id="ENOG502QVEW">
    <property type="taxonomic scope" value="Eukaryota"/>
</dbReference>
<name>T0Q676_SAPDV</name>
<keyword evidence="7" id="KW-0540">Nuclease</keyword>
<evidence type="ECO:0000256" key="6">
    <source>
        <dbReference type="ARBA" id="ARBA00022694"/>
    </source>
</evidence>
<dbReference type="PANTHER" id="PTHR13547">
    <property type="match status" value="1"/>
</dbReference>
<feature type="domain" description="PRORP" evidence="15">
    <location>
        <begin position="390"/>
        <end position="517"/>
    </location>
</feature>
<evidence type="ECO:0000256" key="14">
    <source>
        <dbReference type="ARBA" id="ARBA00023128"/>
    </source>
</evidence>
<evidence type="ECO:0000256" key="1">
    <source>
        <dbReference type="ARBA" id="ARBA00000928"/>
    </source>
</evidence>
<evidence type="ECO:0000256" key="11">
    <source>
        <dbReference type="ARBA" id="ARBA00022833"/>
    </source>
</evidence>
<evidence type="ECO:0000256" key="10">
    <source>
        <dbReference type="ARBA" id="ARBA00022801"/>
    </source>
</evidence>
<dbReference type="AlphaFoldDB" id="T0Q676"/>
<accession>T0Q676</accession>
<dbReference type="InterPro" id="IPR031595">
    <property type="entry name" value="PRORP_C"/>
</dbReference>
<evidence type="ECO:0000259" key="16">
    <source>
        <dbReference type="Pfam" id="PF17177"/>
    </source>
</evidence>
<feature type="domain" description="PROP1-like PPR" evidence="16">
    <location>
        <begin position="82"/>
        <end position="166"/>
    </location>
</feature>
<dbReference type="STRING" id="1156394.T0Q676"/>
<proteinExistence type="inferred from homology"/>
<evidence type="ECO:0000256" key="13">
    <source>
        <dbReference type="ARBA" id="ARBA00022946"/>
    </source>
</evidence>
<keyword evidence="18" id="KW-1185">Reference proteome</keyword>
<evidence type="ECO:0000313" key="18">
    <source>
        <dbReference type="Proteomes" id="UP000030762"/>
    </source>
</evidence>
<dbReference type="Pfam" id="PF17177">
    <property type="entry name" value="PPR_long"/>
    <property type="match status" value="1"/>
</dbReference>
<sequence>MMLHLARARGSWATLLARGRSASSAVRFSPEMHHLLRREKVPLQEAFGVLQSRTSPYDIKGCDAFFFSCLQEAPLPPAFVDQVAAFFGQVLEHDAFGPREGAFSSMVALLTQSHRTDLALELLKKKHAKNPDVQPHYRSYAPLLEHYIHANELEKAWSFWAYVKSIGTTQPPEKVGPTMVLFASKALGVDQCIFHNVLGELNALRYQLISDDVALWMATTSDRPGYVTTQLDHAAMLPTCGHCDATLTKLPVTLAELEALLQAVETMCVESQYIPSDPKATPPPPMTRETKLKALRAFEKWLATRHAMVPPGKLHYIVDAPNVAYLNQNFEGGAFRFDYIDQLAKSVQAEGHVASATMPAYYFEEVSYLSVKTANRNSYKKSGTRYFRTRTAEDKAFLDAWATDDFAFPARREVASDDLYWMYATFYLLSLDAKAGVHGHRVRVVTNDEIKDHILALDEKHNIRRDLVERWKDATCVGVSLNFEKKVAQVTLHHPLPFSRVVQDHGETYHFPTTNGATWLCVSPTTRAVHP</sequence>
<comment type="cofactor">
    <cofactor evidence="2">
        <name>Mg(2+)</name>
        <dbReference type="ChEBI" id="CHEBI:18420"/>
    </cofactor>
</comment>
<evidence type="ECO:0000256" key="5">
    <source>
        <dbReference type="ARBA" id="ARBA00012179"/>
    </source>
</evidence>
<evidence type="ECO:0000256" key="12">
    <source>
        <dbReference type="ARBA" id="ARBA00022842"/>
    </source>
</evidence>
<dbReference type="InParanoid" id="T0Q676"/>
<keyword evidence="10" id="KW-0378">Hydrolase</keyword>
<keyword evidence="8" id="KW-0479">Metal-binding</keyword>
<evidence type="ECO:0000256" key="7">
    <source>
        <dbReference type="ARBA" id="ARBA00022722"/>
    </source>
</evidence>
<dbReference type="GeneID" id="19949610"/>
<keyword evidence="14" id="KW-0496">Mitochondrion</keyword>
<evidence type="ECO:0000259" key="15">
    <source>
        <dbReference type="Pfam" id="PF16953"/>
    </source>
</evidence>
<dbReference type="PANTHER" id="PTHR13547:SF1">
    <property type="entry name" value="MITOCHONDRIAL RIBONUCLEASE P CATALYTIC SUBUNIT"/>
    <property type="match status" value="1"/>
</dbReference>
<evidence type="ECO:0000313" key="17">
    <source>
        <dbReference type="EMBL" id="EQC33364.1"/>
    </source>
</evidence>
<gene>
    <name evidence="17" type="ORF">SDRG_08883</name>
</gene>
<evidence type="ECO:0000256" key="3">
    <source>
        <dbReference type="ARBA" id="ARBA00004173"/>
    </source>
</evidence>
<dbReference type="GO" id="GO:0046872">
    <property type="term" value="F:metal ion binding"/>
    <property type="evidence" value="ECO:0007669"/>
    <property type="project" value="UniProtKB-KW"/>
</dbReference>
<keyword evidence="13" id="KW-0809">Transit peptide</keyword>
<comment type="similarity">
    <text evidence="4">Belongs to the PPR family. P subfamily.</text>
</comment>